<feature type="non-terminal residue" evidence="1">
    <location>
        <position position="1"/>
    </location>
</feature>
<name>A0A9P5N8H7_GYMJU</name>
<gene>
    <name evidence="1" type="ORF">CPB84DRAFT_1698517</name>
</gene>
<sequence length="265" mass="28936">ADSDNLPPAKAILGGLKLKYEKSGKAPILIHMSGTAIIIDNAHGLTSEHTSYSDLDVEKLNAIPEAVLHRNVDIPIIEANKARYAYLITPGTIFGYPSGPLVNLSIQNKHSIQLPYVIKASIDCKQAGYIGKGVHRWPAISVNDTADLYLALFDIVYKNPDAVSHGPEGYYFIENFDYSGLEAAQVVSEALFELGVASSKELTTFTQEELEKYLGFISPLLSILATNCYARADHSCAIGWKPTDMKADFFANLKVEVKELLSGSK</sequence>
<accession>A0A9P5N8H7</accession>
<evidence type="ECO:0000313" key="2">
    <source>
        <dbReference type="Proteomes" id="UP000724874"/>
    </source>
</evidence>
<dbReference type="GO" id="GO:0005737">
    <property type="term" value="C:cytoplasm"/>
    <property type="evidence" value="ECO:0007669"/>
    <property type="project" value="TreeGrafter"/>
</dbReference>
<dbReference type="AlphaFoldDB" id="A0A9P5N8H7"/>
<reference evidence="1" key="1">
    <citation type="submission" date="2020-11" db="EMBL/GenBank/DDBJ databases">
        <authorList>
            <consortium name="DOE Joint Genome Institute"/>
            <person name="Ahrendt S."/>
            <person name="Riley R."/>
            <person name="Andreopoulos W."/>
            <person name="LaButti K."/>
            <person name="Pangilinan J."/>
            <person name="Ruiz-duenas F.J."/>
            <person name="Barrasa J.M."/>
            <person name="Sanchez-Garcia M."/>
            <person name="Camarero S."/>
            <person name="Miyauchi S."/>
            <person name="Serrano A."/>
            <person name="Linde D."/>
            <person name="Babiker R."/>
            <person name="Drula E."/>
            <person name="Ayuso-Fernandez I."/>
            <person name="Pacheco R."/>
            <person name="Padilla G."/>
            <person name="Ferreira P."/>
            <person name="Barriuso J."/>
            <person name="Kellner H."/>
            <person name="Castanera R."/>
            <person name="Alfaro M."/>
            <person name="Ramirez L."/>
            <person name="Pisabarro A.G."/>
            <person name="Kuo A."/>
            <person name="Tritt A."/>
            <person name="Lipzen A."/>
            <person name="He G."/>
            <person name="Yan M."/>
            <person name="Ng V."/>
            <person name="Cullen D."/>
            <person name="Martin F."/>
            <person name="Rosso M.-N."/>
            <person name="Henrissat B."/>
            <person name="Hibbett D."/>
            <person name="Martinez A.T."/>
            <person name="Grigoriev I.V."/>
        </authorList>
    </citation>
    <scope>NUCLEOTIDE SEQUENCE</scope>
    <source>
        <strain evidence="1">AH 44721</strain>
    </source>
</reference>
<dbReference type="Proteomes" id="UP000724874">
    <property type="component" value="Unassembled WGS sequence"/>
</dbReference>
<dbReference type="InterPro" id="IPR051783">
    <property type="entry name" value="NAD(P)-dependent_oxidoreduct"/>
</dbReference>
<evidence type="ECO:0000313" key="1">
    <source>
        <dbReference type="EMBL" id="KAF8867663.1"/>
    </source>
</evidence>
<dbReference type="OrthoDB" id="2130169at2759"/>
<comment type="caution">
    <text evidence="1">The sequence shown here is derived from an EMBL/GenBank/DDBJ whole genome shotgun (WGS) entry which is preliminary data.</text>
</comment>
<dbReference type="PANTHER" id="PTHR48079:SF6">
    <property type="entry name" value="NAD(P)-BINDING DOMAIN-CONTAINING PROTEIN-RELATED"/>
    <property type="match status" value="1"/>
</dbReference>
<dbReference type="EMBL" id="JADNYJ010000990">
    <property type="protein sequence ID" value="KAF8867663.1"/>
    <property type="molecule type" value="Genomic_DNA"/>
</dbReference>
<organism evidence="1 2">
    <name type="scientific">Gymnopilus junonius</name>
    <name type="common">Spectacular rustgill mushroom</name>
    <name type="synonym">Gymnopilus spectabilis subsp. junonius</name>
    <dbReference type="NCBI Taxonomy" id="109634"/>
    <lineage>
        <taxon>Eukaryota</taxon>
        <taxon>Fungi</taxon>
        <taxon>Dikarya</taxon>
        <taxon>Basidiomycota</taxon>
        <taxon>Agaricomycotina</taxon>
        <taxon>Agaricomycetes</taxon>
        <taxon>Agaricomycetidae</taxon>
        <taxon>Agaricales</taxon>
        <taxon>Agaricineae</taxon>
        <taxon>Hymenogastraceae</taxon>
        <taxon>Gymnopilus</taxon>
    </lineage>
</organism>
<dbReference type="GO" id="GO:0004029">
    <property type="term" value="F:aldehyde dehydrogenase (NAD+) activity"/>
    <property type="evidence" value="ECO:0007669"/>
    <property type="project" value="TreeGrafter"/>
</dbReference>
<protein>
    <submittedName>
        <fullName evidence="1">Uncharacterized protein</fullName>
    </submittedName>
</protein>
<dbReference type="PANTHER" id="PTHR48079">
    <property type="entry name" value="PROTEIN YEEZ"/>
    <property type="match status" value="1"/>
</dbReference>
<proteinExistence type="predicted"/>
<keyword evidence="2" id="KW-1185">Reference proteome</keyword>